<dbReference type="AlphaFoldDB" id="A0A1H5C5U2"/>
<keyword evidence="2" id="KW-1185">Reference proteome</keyword>
<organism evidence="1 2">
    <name type="scientific">Streptomyces melanosporofaciens</name>
    <dbReference type="NCBI Taxonomy" id="67327"/>
    <lineage>
        <taxon>Bacteria</taxon>
        <taxon>Bacillati</taxon>
        <taxon>Actinomycetota</taxon>
        <taxon>Actinomycetes</taxon>
        <taxon>Kitasatosporales</taxon>
        <taxon>Streptomycetaceae</taxon>
        <taxon>Streptomyces</taxon>
        <taxon>Streptomyces violaceusniger group</taxon>
    </lineage>
</organism>
<protein>
    <submittedName>
        <fullName evidence="1">Uncharacterized protein</fullName>
    </submittedName>
</protein>
<dbReference type="EMBL" id="FNST01000002">
    <property type="protein sequence ID" value="SED62132.1"/>
    <property type="molecule type" value="Genomic_DNA"/>
</dbReference>
<reference evidence="2" key="1">
    <citation type="submission" date="2016-10" db="EMBL/GenBank/DDBJ databases">
        <authorList>
            <person name="Varghese N."/>
            <person name="Submissions S."/>
        </authorList>
    </citation>
    <scope>NUCLEOTIDE SEQUENCE [LARGE SCALE GENOMIC DNA]</scope>
    <source>
        <strain evidence="2">DSM 40318</strain>
    </source>
</reference>
<evidence type="ECO:0000313" key="2">
    <source>
        <dbReference type="Proteomes" id="UP000198609"/>
    </source>
</evidence>
<proteinExistence type="predicted"/>
<gene>
    <name evidence="1" type="ORF">SAMN04490356_9243</name>
</gene>
<evidence type="ECO:0000313" key="1">
    <source>
        <dbReference type="EMBL" id="SED62132.1"/>
    </source>
</evidence>
<dbReference type="Proteomes" id="UP000198609">
    <property type="component" value="Unassembled WGS sequence"/>
</dbReference>
<sequence length="49" mass="5267">MAGPRDKHQVRGRNGGRGQEEAGILLLTAAARRGAQLCFTVTPYRTTSP</sequence>
<accession>A0A1H5C5U2</accession>
<name>A0A1H5C5U2_STRMJ</name>